<proteinExistence type="predicted"/>
<organism evidence="1 2">
    <name type="scientific">Ilex paraguariensis</name>
    <name type="common">yerba mate</name>
    <dbReference type="NCBI Taxonomy" id="185542"/>
    <lineage>
        <taxon>Eukaryota</taxon>
        <taxon>Viridiplantae</taxon>
        <taxon>Streptophyta</taxon>
        <taxon>Embryophyta</taxon>
        <taxon>Tracheophyta</taxon>
        <taxon>Spermatophyta</taxon>
        <taxon>Magnoliopsida</taxon>
        <taxon>eudicotyledons</taxon>
        <taxon>Gunneridae</taxon>
        <taxon>Pentapetalae</taxon>
        <taxon>asterids</taxon>
        <taxon>campanulids</taxon>
        <taxon>Aquifoliales</taxon>
        <taxon>Aquifoliaceae</taxon>
        <taxon>Ilex</taxon>
    </lineage>
</organism>
<comment type="caution">
    <text evidence="1">The sequence shown here is derived from an EMBL/GenBank/DDBJ whole genome shotgun (WGS) entry which is preliminary data.</text>
</comment>
<dbReference type="AlphaFoldDB" id="A0ABC8UEX4"/>
<accession>A0ABC8UEX4</accession>
<sequence length="151" mass="16668">MDFIGSSFSFCCQHRVDSKSSDYLYNGLAATKLRADFTNGYCIKGKVQKTLKSIIASAVTGISGLYMVMYTRITRDEEKETGSCNSDPLYSGEKYISDAIEGSVLIKVYRNPDWVILWSVCRGKLGAAMGYVVEFSARASIEELGNLCSAY</sequence>
<evidence type="ECO:0000313" key="2">
    <source>
        <dbReference type="Proteomes" id="UP001642360"/>
    </source>
</evidence>
<name>A0ABC8UEX4_9AQUA</name>
<keyword evidence="2" id="KW-1185">Reference proteome</keyword>
<dbReference type="Proteomes" id="UP001642360">
    <property type="component" value="Unassembled WGS sequence"/>
</dbReference>
<evidence type="ECO:0000313" key="1">
    <source>
        <dbReference type="EMBL" id="CAK9179520.1"/>
    </source>
</evidence>
<reference evidence="1 2" key="1">
    <citation type="submission" date="2024-02" db="EMBL/GenBank/DDBJ databases">
        <authorList>
            <person name="Vignale AGUSTIN F."/>
            <person name="Sosa J E."/>
            <person name="Modenutti C."/>
        </authorList>
    </citation>
    <scope>NUCLEOTIDE SEQUENCE [LARGE SCALE GENOMIC DNA]</scope>
</reference>
<gene>
    <name evidence="1" type="ORF">ILEXP_LOCUS49455</name>
</gene>
<dbReference type="EMBL" id="CAUOFW020007524">
    <property type="protein sequence ID" value="CAK9179520.1"/>
    <property type="molecule type" value="Genomic_DNA"/>
</dbReference>
<protein>
    <submittedName>
        <fullName evidence="1">Uncharacterized protein</fullName>
    </submittedName>
</protein>